<evidence type="ECO:0000313" key="1">
    <source>
        <dbReference type="EMBL" id="GIY09780.1"/>
    </source>
</evidence>
<evidence type="ECO:0008006" key="3">
    <source>
        <dbReference type="Google" id="ProtNLM"/>
    </source>
</evidence>
<gene>
    <name evidence="1" type="ORF">CDAR_60461</name>
</gene>
<organism evidence="1 2">
    <name type="scientific">Caerostris darwini</name>
    <dbReference type="NCBI Taxonomy" id="1538125"/>
    <lineage>
        <taxon>Eukaryota</taxon>
        <taxon>Metazoa</taxon>
        <taxon>Ecdysozoa</taxon>
        <taxon>Arthropoda</taxon>
        <taxon>Chelicerata</taxon>
        <taxon>Arachnida</taxon>
        <taxon>Araneae</taxon>
        <taxon>Araneomorphae</taxon>
        <taxon>Entelegynae</taxon>
        <taxon>Araneoidea</taxon>
        <taxon>Araneidae</taxon>
        <taxon>Caerostris</taxon>
    </lineage>
</organism>
<dbReference type="EMBL" id="BPLQ01004677">
    <property type="protein sequence ID" value="GIY09780.1"/>
    <property type="molecule type" value="Genomic_DNA"/>
</dbReference>
<name>A0AAV4QK45_9ARAC</name>
<keyword evidence="2" id="KW-1185">Reference proteome</keyword>
<sequence length="117" mass="13535">MRKLQYLYFRCPLFPTSLAVFSWTLWGCSSQHPFRGMFGVRICLLGTHVWQFMFGSRCIPVLSIIGNGGGMNGEEKYSFKERVMCSCVRILCGRKRFWCVPPKYCSFAHCQMIIVLS</sequence>
<reference evidence="1 2" key="1">
    <citation type="submission" date="2021-06" db="EMBL/GenBank/DDBJ databases">
        <title>Caerostris darwini draft genome.</title>
        <authorList>
            <person name="Kono N."/>
            <person name="Arakawa K."/>
        </authorList>
    </citation>
    <scope>NUCLEOTIDE SEQUENCE [LARGE SCALE GENOMIC DNA]</scope>
</reference>
<accession>A0AAV4QK45</accession>
<comment type="caution">
    <text evidence="1">The sequence shown here is derived from an EMBL/GenBank/DDBJ whole genome shotgun (WGS) entry which is preliminary data.</text>
</comment>
<dbReference type="AlphaFoldDB" id="A0AAV4QK45"/>
<protein>
    <recommendedName>
        <fullName evidence="3">Secreted protein</fullName>
    </recommendedName>
</protein>
<proteinExistence type="predicted"/>
<evidence type="ECO:0000313" key="2">
    <source>
        <dbReference type="Proteomes" id="UP001054837"/>
    </source>
</evidence>
<dbReference type="Proteomes" id="UP001054837">
    <property type="component" value="Unassembled WGS sequence"/>
</dbReference>